<evidence type="ECO:0000313" key="1">
    <source>
        <dbReference type="EMBL" id="KAK1410367.1"/>
    </source>
</evidence>
<dbReference type="EMBL" id="JAUHHV010000010">
    <property type="protein sequence ID" value="KAK1410367.1"/>
    <property type="molecule type" value="Genomic_DNA"/>
</dbReference>
<sequence length="67" mass="7597">MNVKLPLTTTQQQVTSVRVCCCCCECGYNTIQLQPATQFLRHTLSSQQHLHSFFFSTIISIPILLHS</sequence>
<gene>
    <name evidence="1" type="ORF">QVD17_36903</name>
</gene>
<organism evidence="1 2">
    <name type="scientific">Tagetes erecta</name>
    <name type="common">African marigold</name>
    <dbReference type="NCBI Taxonomy" id="13708"/>
    <lineage>
        <taxon>Eukaryota</taxon>
        <taxon>Viridiplantae</taxon>
        <taxon>Streptophyta</taxon>
        <taxon>Embryophyta</taxon>
        <taxon>Tracheophyta</taxon>
        <taxon>Spermatophyta</taxon>
        <taxon>Magnoliopsida</taxon>
        <taxon>eudicotyledons</taxon>
        <taxon>Gunneridae</taxon>
        <taxon>Pentapetalae</taxon>
        <taxon>asterids</taxon>
        <taxon>campanulids</taxon>
        <taxon>Asterales</taxon>
        <taxon>Asteraceae</taxon>
        <taxon>Asteroideae</taxon>
        <taxon>Heliantheae alliance</taxon>
        <taxon>Tageteae</taxon>
        <taxon>Tagetes</taxon>
    </lineage>
</organism>
<proteinExistence type="predicted"/>
<evidence type="ECO:0000313" key="2">
    <source>
        <dbReference type="Proteomes" id="UP001229421"/>
    </source>
</evidence>
<keyword evidence="2" id="KW-1185">Reference proteome</keyword>
<protein>
    <submittedName>
        <fullName evidence="1">Uncharacterized protein</fullName>
    </submittedName>
</protein>
<dbReference type="AlphaFoldDB" id="A0AAD8JX90"/>
<name>A0AAD8JX90_TARER</name>
<reference evidence="1" key="1">
    <citation type="journal article" date="2023" name="bioRxiv">
        <title>Improved chromosome-level genome assembly for marigold (Tagetes erecta).</title>
        <authorList>
            <person name="Jiang F."/>
            <person name="Yuan L."/>
            <person name="Wang S."/>
            <person name="Wang H."/>
            <person name="Xu D."/>
            <person name="Wang A."/>
            <person name="Fan W."/>
        </authorList>
    </citation>
    <scope>NUCLEOTIDE SEQUENCE</scope>
    <source>
        <strain evidence="1">WSJ</strain>
        <tissue evidence="1">Leaf</tissue>
    </source>
</reference>
<accession>A0AAD8JX90</accession>
<dbReference type="Proteomes" id="UP001229421">
    <property type="component" value="Unassembled WGS sequence"/>
</dbReference>
<comment type="caution">
    <text evidence="1">The sequence shown here is derived from an EMBL/GenBank/DDBJ whole genome shotgun (WGS) entry which is preliminary data.</text>
</comment>